<reference evidence="2" key="1">
    <citation type="submission" date="2018-05" db="EMBL/GenBank/DDBJ databases">
        <authorList>
            <person name="Lanie J.A."/>
            <person name="Ng W.-L."/>
            <person name="Kazmierczak K.M."/>
            <person name="Andrzejewski T.M."/>
            <person name="Davidsen T.M."/>
            <person name="Wayne K.J."/>
            <person name="Tettelin H."/>
            <person name="Glass J.I."/>
            <person name="Rusch D."/>
            <person name="Podicherti R."/>
            <person name="Tsui H.-C.T."/>
            <person name="Winkler M.E."/>
        </authorList>
    </citation>
    <scope>NUCLEOTIDE SEQUENCE</scope>
</reference>
<gene>
    <name evidence="2" type="ORF">METZ01_LOCUS125318</name>
</gene>
<dbReference type="SUPFAM" id="SSF54427">
    <property type="entry name" value="NTF2-like"/>
    <property type="match status" value="1"/>
</dbReference>
<sequence>MNPIAKWHQVVKEKNFQLLEEILDDSVTFYSPVTFTPQKGKEITLMYLSAVAEVFEGNSFSYTHEIIDGNMASLEFELELEGIHINGLDLITWNEDQKITEFKVFIRPLQGLNALHKNMGLILKKIS</sequence>
<name>A0A381Y614_9ZZZZ</name>
<accession>A0A381Y614</accession>
<evidence type="ECO:0000259" key="1">
    <source>
        <dbReference type="Pfam" id="PF12680"/>
    </source>
</evidence>
<protein>
    <recommendedName>
        <fullName evidence="1">SnoaL-like domain-containing protein</fullName>
    </recommendedName>
</protein>
<dbReference type="InterPro" id="IPR037401">
    <property type="entry name" value="SnoaL-like"/>
</dbReference>
<dbReference type="AlphaFoldDB" id="A0A381Y614"/>
<feature type="domain" description="SnoaL-like" evidence="1">
    <location>
        <begin position="5"/>
        <end position="101"/>
    </location>
</feature>
<dbReference type="EMBL" id="UINC01017468">
    <property type="protein sequence ID" value="SVA72464.1"/>
    <property type="molecule type" value="Genomic_DNA"/>
</dbReference>
<evidence type="ECO:0000313" key="2">
    <source>
        <dbReference type="EMBL" id="SVA72464.1"/>
    </source>
</evidence>
<proteinExistence type="predicted"/>
<dbReference type="Gene3D" id="3.10.450.50">
    <property type="match status" value="1"/>
</dbReference>
<organism evidence="2">
    <name type="scientific">marine metagenome</name>
    <dbReference type="NCBI Taxonomy" id="408172"/>
    <lineage>
        <taxon>unclassified sequences</taxon>
        <taxon>metagenomes</taxon>
        <taxon>ecological metagenomes</taxon>
    </lineage>
</organism>
<dbReference type="InterPro" id="IPR032710">
    <property type="entry name" value="NTF2-like_dom_sf"/>
</dbReference>
<dbReference type="Pfam" id="PF12680">
    <property type="entry name" value="SnoaL_2"/>
    <property type="match status" value="1"/>
</dbReference>